<dbReference type="GO" id="GO:0008017">
    <property type="term" value="F:microtubule binding"/>
    <property type="evidence" value="ECO:0007669"/>
    <property type="project" value="InterPro"/>
</dbReference>
<evidence type="ECO:0000256" key="1">
    <source>
        <dbReference type="SAM" id="Coils"/>
    </source>
</evidence>
<dbReference type="Pfam" id="PF00225">
    <property type="entry name" value="Kinesin"/>
    <property type="match status" value="1"/>
</dbReference>
<dbReference type="GO" id="GO:0005524">
    <property type="term" value="F:ATP binding"/>
    <property type="evidence" value="ECO:0007669"/>
    <property type="project" value="InterPro"/>
</dbReference>
<protein>
    <recommendedName>
        <fullName evidence="2">Kinesin motor domain-containing protein</fullName>
    </recommendedName>
</protein>
<dbReference type="InterPro" id="IPR001752">
    <property type="entry name" value="Kinesin_motor_dom"/>
</dbReference>
<dbReference type="GO" id="GO:0003777">
    <property type="term" value="F:microtubule motor activity"/>
    <property type="evidence" value="ECO:0007669"/>
    <property type="project" value="InterPro"/>
</dbReference>
<organism evidence="3">
    <name type="scientific">viral metagenome</name>
    <dbReference type="NCBI Taxonomy" id="1070528"/>
    <lineage>
        <taxon>unclassified sequences</taxon>
        <taxon>metagenomes</taxon>
        <taxon>organismal metagenomes</taxon>
    </lineage>
</organism>
<dbReference type="InterPro" id="IPR027417">
    <property type="entry name" value="P-loop_NTPase"/>
</dbReference>
<dbReference type="PRINTS" id="PR00380">
    <property type="entry name" value="KINESINHEAVY"/>
</dbReference>
<keyword evidence="1" id="KW-0175">Coiled coil</keyword>
<proteinExistence type="predicted"/>
<feature type="domain" description="Kinesin motor" evidence="2">
    <location>
        <begin position="2243"/>
        <end position="2330"/>
    </location>
</feature>
<name>A0A6C0CAW5_9ZZZZ</name>
<dbReference type="Gene3D" id="3.40.850.10">
    <property type="entry name" value="Kinesin motor domain"/>
    <property type="match status" value="1"/>
</dbReference>
<dbReference type="EMBL" id="MN739359">
    <property type="protein sequence ID" value="QHT00809.1"/>
    <property type="molecule type" value="Genomic_DNA"/>
</dbReference>
<feature type="coiled-coil region" evidence="1">
    <location>
        <begin position="565"/>
        <end position="592"/>
    </location>
</feature>
<feature type="coiled-coil region" evidence="1">
    <location>
        <begin position="688"/>
        <end position="715"/>
    </location>
</feature>
<evidence type="ECO:0000259" key="2">
    <source>
        <dbReference type="Pfam" id="PF00225"/>
    </source>
</evidence>
<dbReference type="SUPFAM" id="SSF52540">
    <property type="entry name" value="P-loop containing nucleoside triphosphate hydrolases"/>
    <property type="match status" value="1"/>
</dbReference>
<dbReference type="GO" id="GO:0007018">
    <property type="term" value="P:microtubule-based movement"/>
    <property type="evidence" value="ECO:0007669"/>
    <property type="project" value="InterPro"/>
</dbReference>
<evidence type="ECO:0000313" key="3">
    <source>
        <dbReference type="EMBL" id="QHT00809.1"/>
    </source>
</evidence>
<dbReference type="InterPro" id="IPR036961">
    <property type="entry name" value="Kinesin_motor_dom_sf"/>
</dbReference>
<accession>A0A6C0CAW5</accession>
<reference evidence="3" key="1">
    <citation type="journal article" date="2020" name="Nature">
        <title>Giant virus diversity and host interactions through global metagenomics.</title>
        <authorList>
            <person name="Schulz F."/>
            <person name="Roux S."/>
            <person name="Paez-Espino D."/>
            <person name="Jungbluth S."/>
            <person name="Walsh D.A."/>
            <person name="Denef V.J."/>
            <person name="McMahon K.D."/>
            <person name="Konstantinidis K.T."/>
            <person name="Eloe-Fadrosh E.A."/>
            <person name="Kyrpides N.C."/>
            <person name="Woyke T."/>
        </authorList>
    </citation>
    <scope>NUCLEOTIDE SEQUENCE</scope>
    <source>
        <strain evidence="3">GVMAG-M-3300020192-26</strain>
    </source>
</reference>
<sequence length="3030" mass="343771">MKTIYKFKVMRGGADGEISVFSDNAQRLPGDATIKIKPNSHYNIDYIMHHYDLYALELAKNKDIWKNVDFREFIKKNINLVSEIDNARSLLPTNPYTYMGTYFDGANDIDYNDAAFGTGSVPIRDALTAIIDAKLNTYNNTFPSPGLDFYSKTFRKDTASLPPTDIPPSLAAAIDSIEGSLQSVLSKLKDRFAQITDVTEKINAETVKAFKAVSAVVLEGDYTQKYEQLGGIIANLAEPLTHIKQGMLTEVNIINNMEDVTQYYENMDFSLAVPEIDGALKVPADMTDMVSNKEYLKKMKTKTSASSVGPMPDISLLSSMLNLRPKSSTGLASKKNPTSYGDPIMDTYTYLKDVEELSPSSEAQILLQTTIYKSDDGKMHSEYLDDLKLENIRKELEKKVNSYSRLITGLDNAGSPPLPLPNTGVDVRNLEQISVVLPPRNIPITDPNGHERLKVYKQLYKVQKMRGGSNKKYGFEHRKHIVHASQTGGAVVRFESLDESSNKRLADIRKYRDEIDKRTIEKKERDSFFDRERKLSVDVLYQENDFLREMQYEFILSKIKTIGIVDEKFVKMNELQQQVDKYQMNLTTYLERLNSRVIKSQDTDVLQNLLATGRLVSADVENFFDKSGLSGVRPKDYSTTDIGINTLTFINTMSTLYDKLGGDINKVGEVMNDASNEGVTVSQRSTDLTRTNDDLEILKDDLADLNININAASAKIRDSIDYIDVVKKGAQKVIERNLNYVDAFVSNIFYDLDGFTKYSATLKKIQKIIGDSKFTWDGLSLALNSFQNETDEIAKSGKNKEYDDFFVGKPEYSKDIDLVPVVKDFSDYAKNVKIYGDNILTNFNGKQQLTVLLNNAVDLNATLEGLEVLYNVMVENPAVNYNVTVNMPSSVSNIMTRISDFLGDMNPTITHFDNSGMKNFDKIQTYLKLDPAFGGSPATRLQNYIKKILPIMGNLSLFPNIYNKINIPANLKEFIDEFAIPEYEMIEKYVNGINSRYVDKYKTPDNLVIINNMLNVVRSTIAKMIHVFNTNSNKGKWGPQALALQTEKTFIDDNLETTINWGVHLTGNREAALDRIKKIINNLGIYKGNTDLAINGLEKTIDAYTTKIKKTYNFPSDDYLLNHFTDQGKVLSVSLIETFYEYLSSAYAKLLGNSLLDKDLSLQYSKIKSLSENVLKNTKSREIKLLTTVENIPDIDADLKTLHDAYIDYKKDPAHLKKRGEINAQTEKNKIDNNTIVASRKFRGVFSNYKTLAVPCLQLLIDKGTAKAVAALDSELKFEPGKIRMIYTFEPDTVTYKTNPFVGVKIKKDEFLDISGGTSTDLTFVLPRSNDYPAGSPNITFAVPFQKIKLIIPVGTISESNLQNFITTINTIETCITLIPMILNAKKSLDGYRFKAKAGTAEPEDPVATGGNGAARDGVYNDNIAIIKDAANSLNDVNFTIMNTPDVFYLRGIKIDRINIFEEVIKSVNYDWSVSDTPSVKGFRLKLDNACVFLANLTVFYHAFVINLCEKCVGIGFVLRNPDDLIRKTIKDNIKFDIPTYDKLLNLADYKDDFNGLGGSIRYIRGEMIKVGNIINKELVAKPLDNNLLKDDKVYRYFFSNKKNPSAEYFRVIMVTDDKTTLENMIDLDKVFGAIVEYVYATKPVFDQISMTKVHNFAVGQPYSITSGTRVDDNLIFSNVWNKMLEKDGPLEKFVKLLSDADFNILKQQIKDDFDKIVSGSLIDGTNIKGSPNPGNPDVIIPDTLNVDGAKINADLFDASENIQKSVYSASLNPLTSADTLGKYVRSIMSFIYADTNSIAVTKGFNKIKYDLDYFNKLALPLKIPYNKFKHKELRDQIKALQGIINTNIFLEGANLEASSTIEVAPGDLLLPKSSFFIFKNPNITNEEKKQLDHAETTLEALTSLLKVSEDDNKSLSKFLRQESEIVKDIISTNVNAQEIVKTERDNIENKILEFTYVSSIITQVMLNKYYAQTPFMELGKLNKYLYKIIEHYTSSQKKIKDRLMNMMDMNQEYTIRKKQVDSYLLFLGVAGKKIKGSTSDSKFYLRMGFGLIDYYWDVIHNILDCMNNKKKMVYDDFSEIEKYFYLYHWITIQQCYKLFGWIRDVYMPLKAKEEIDSGVKVPAKERYIMKKIELESLAGPVGQIFSKFQAIRENLDQYQSVVMQKVSIHLRINDFPTGVDKFTSKRNYAVNDPEYIANKPNRVFTNDGRYLQVHMDKVEDPSEYPVGIDEASQKKFFDRVHDRMTKKDGDGKMGIKFKRIYDSEKFPDASVISNYMSLASNIMQGNGTMLMTYGYSGTGKSFTMFGKSTGGDNIQGILQSTLQSFSNKIYFRTYEIYGLGTRFNSYWNPQNCATGDCPTISCDIGDYVYQMVIHHKLKLAGKEIEDEGSVPILNQHDMLAYIMEMVKPEKTVHPMQTDMRRGYIDAPDVAPDPVKLNNNRNAEFTNLLNPGDQKFKDSVFLQISKDQFEKFDQIVKKIDAQRKKGVTNKYMDEQTFHQIKSTLNNPESSRSILVYEFQIEVKIGDKFVFVPFIIYDLPGKEELVKTYIGDDKIDKAKYDERTKEPKDEGVTPAVFIDFPEDTKIGTGIDAKLIKDKKITLAMNPYLIPAYVSNTILDKIIASLSALDKKLDPDWLAHFFTKKVLDNNEFVNTHLVKVSRAFATNNMDIATMFKATKVINFETYFDQNNLDPAILDITDRASLIFNIGLVEYMSENDATVRQKVLKRYFLMLLIWKLMQYKAIDIIVLIIEAAADEPDSWKKENIHAFFEALYINENVVGLIQYLISQVMNKPDAPFKQQVPGSIIKAGCNSSCLEISKYLLINTIFRQLLFQKNTGGKFTYSYLTGLSVDQKLLDLGDKSNYQKDKISKFIDDYSVSPVFMKPDGKYDVYTTAGPGNGKEVDPLLEFYRSYIYLDSLAYDGNKIFRDGNKTVGCDPSRIKNAGGITDKIEWIVDPNEGIDKPKLSLEGNRPLLQDFLEPYKEKIRYYYLFYLVTNNDPTKKGKEQINLLNNSYDFINILNSADTDACSN</sequence>